<keyword evidence="1" id="KW-0472">Membrane</keyword>
<dbReference type="AlphaFoldDB" id="A0A7I8KG23"/>
<reference evidence="2" key="1">
    <citation type="submission" date="2020-02" db="EMBL/GenBank/DDBJ databases">
        <authorList>
            <person name="Scholz U."/>
            <person name="Mascher M."/>
            <person name="Fiebig A."/>
        </authorList>
    </citation>
    <scope>NUCLEOTIDE SEQUENCE</scope>
</reference>
<dbReference type="PANTHER" id="PTHR36743">
    <property type="entry name" value="OS04G0495300 PROTEIN"/>
    <property type="match status" value="1"/>
</dbReference>
<dbReference type="EMBL" id="LR746268">
    <property type="protein sequence ID" value="CAA7396653.1"/>
    <property type="molecule type" value="Genomic_DNA"/>
</dbReference>
<proteinExistence type="predicted"/>
<dbReference type="Proteomes" id="UP000663760">
    <property type="component" value="Chromosome 5"/>
</dbReference>
<organism evidence="2 3">
    <name type="scientific">Spirodela intermedia</name>
    <name type="common">Intermediate duckweed</name>
    <dbReference type="NCBI Taxonomy" id="51605"/>
    <lineage>
        <taxon>Eukaryota</taxon>
        <taxon>Viridiplantae</taxon>
        <taxon>Streptophyta</taxon>
        <taxon>Embryophyta</taxon>
        <taxon>Tracheophyta</taxon>
        <taxon>Spermatophyta</taxon>
        <taxon>Magnoliopsida</taxon>
        <taxon>Liliopsida</taxon>
        <taxon>Araceae</taxon>
        <taxon>Lemnoideae</taxon>
        <taxon>Spirodela</taxon>
    </lineage>
</organism>
<dbReference type="OrthoDB" id="1885878at2759"/>
<feature type="transmembrane region" description="Helical" evidence="1">
    <location>
        <begin position="120"/>
        <end position="138"/>
    </location>
</feature>
<accession>A0A7I8KG23</accession>
<sequence length="165" mass="17280">MGINASKRVEKTLSSSPELDAACDAVYDDCLALTQHAFPGVRPYQLLDAAARLHAVLSDSLPLVRRWVPSPPGQAEVDSALRHAVGDHRPAGGCLSRPEFKAFAVELFRVAVLSNAGGTLLRWAPVGMAGIAGFGLVARTGREVVGRVMGVYAVGIAAAVYASLT</sequence>
<keyword evidence="1" id="KW-1133">Transmembrane helix</keyword>
<protein>
    <submittedName>
        <fullName evidence="2">Uncharacterized protein</fullName>
    </submittedName>
</protein>
<evidence type="ECO:0000256" key="1">
    <source>
        <dbReference type="SAM" id="Phobius"/>
    </source>
</evidence>
<dbReference type="PANTHER" id="PTHR36743:SF1">
    <property type="entry name" value="OS04G0495300 PROTEIN"/>
    <property type="match status" value="1"/>
</dbReference>
<gene>
    <name evidence="2" type="ORF">SI8410_05007316</name>
</gene>
<evidence type="ECO:0000313" key="3">
    <source>
        <dbReference type="Proteomes" id="UP000663760"/>
    </source>
</evidence>
<keyword evidence="1" id="KW-0812">Transmembrane</keyword>
<keyword evidence="3" id="KW-1185">Reference proteome</keyword>
<evidence type="ECO:0000313" key="2">
    <source>
        <dbReference type="EMBL" id="CAA7396653.1"/>
    </source>
</evidence>
<feature type="transmembrane region" description="Helical" evidence="1">
    <location>
        <begin position="144"/>
        <end position="164"/>
    </location>
</feature>
<name>A0A7I8KG23_SPIIN</name>